<keyword evidence="1" id="KW-0472">Membrane</keyword>
<evidence type="ECO:0000256" key="1">
    <source>
        <dbReference type="SAM" id="Phobius"/>
    </source>
</evidence>
<feature type="transmembrane region" description="Helical" evidence="1">
    <location>
        <begin position="15"/>
        <end position="34"/>
    </location>
</feature>
<sequence>MDIFTFPDGTQDFTYAYFVMIGLFFFAWLTIFTLKRSSKKVINKNEEHPVYEMGETEEQSGTKKRAD</sequence>
<dbReference type="RefSeq" id="WP_110518140.1">
    <property type="nucleotide sequence ID" value="NZ_PDOF01000001.1"/>
</dbReference>
<organism evidence="2 3">
    <name type="scientific">Alteribacter lacisalsi</name>
    <dbReference type="NCBI Taxonomy" id="2045244"/>
    <lineage>
        <taxon>Bacteria</taxon>
        <taxon>Bacillati</taxon>
        <taxon>Bacillota</taxon>
        <taxon>Bacilli</taxon>
        <taxon>Bacillales</taxon>
        <taxon>Bacillaceae</taxon>
        <taxon>Alteribacter</taxon>
    </lineage>
</organism>
<dbReference type="Proteomes" id="UP000248066">
    <property type="component" value="Unassembled WGS sequence"/>
</dbReference>
<protein>
    <submittedName>
        <fullName evidence="2">Uncharacterized protein</fullName>
    </submittedName>
</protein>
<proteinExistence type="predicted"/>
<accession>A0A2W0HWZ9</accession>
<reference evidence="2 3" key="1">
    <citation type="submission" date="2017-10" db="EMBL/GenBank/DDBJ databases">
        <title>Bacillus sp. nov., a halophilic bacterium isolated from a Yangshapao Lake.</title>
        <authorList>
            <person name="Wang H."/>
        </authorList>
    </citation>
    <scope>NUCLEOTIDE SEQUENCE [LARGE SCALE GENOMIC DNA]</scope>
    <source>
        <strain evidence="2 3">YSP-3</strain>
    </source>
</reference>
<comment type="caution">
    <text evidence="2">The sequence shown here is derived from an EMBL/GenBank/DDBJ whole genome shotgun (WGS) entry which is preliminary data.</text>
</comment>
<keyword evidence="3" id="KW-1185">Reference proteome</keyword>
<keyword evidence="1" id="KW-1133">Transmembrane helix</keyword>
<gene>
    <name evidence="2" type="ORF">CR205_06635</name>
</gene>
<evidence type="ECO:0000313" key="3">
    <source>
        <dbReference type="Proteomes" id="UP000248066"/>
    </source>
</evidence>
<evidence type="ECO:0000313" key="2">
    <source>
        <dbReference type="EMBL" id="PYZ98268.1"/>
    </source>
</evidence>
<dbReference type="OrthoDB" id="2888734at2"/>
<dbReference type="AlphaFoldDB" id="A0A2W0HWZ9"/>
<name>A0A2W0HWZ9_9BACI</name>
<keyword evidence="1" id="KW-0812">Transmembrane</keyword>
<dbReference type="EMBL" id="PDOF01000001">
    <property type="protein sequence ID" value="PYZ98268.1"/>
    <property type="molecule type" value="Genomic_DNA"/>
</dbReference>